<keyword evidence="5" id="KW-0548">Nucleotidyltransferase</keyword>
<evidence type="ECO:0000313" key="6">
    <source>
        <dbReference type="Proteomes" id="UP000317835"/>
    </source>
</evidence>
<dbReference type="GO" id="GO:1902201">
    <property type="term" value="P:negative regulation of bacterial-type flagellum-dependent cell motility"/>
    <property type="evidence" value="ECO:0007669"/>
    <property type="project" value="TreeGrafter"/>
</dbReference>
<dbReference type="InterPro" id="IPR003018">
    <property type="entry name" value="GAF"/>
</dbReference>
<feature type="region of interest" description="Disordered" evidence="3">
    <location>
        <begin position="1"/>
        <end position="20"/>
    </location>
</feature>
<dbReference type="InterPro" id="IPR029787">
    <property type="entry name" value="Nucleotide_cyclase"/>
</dbReference>
<evidence type="ECO:0000313" key="5">
    <source>
        <dbReference type="EMBL" id="QDV34866.1"/>
    </source>
</evidence>
<dbReference type="SUPFAM" id="SSF55781">
    <property type="entry name" value="GAF domain-like"/>
    <property type="match status" value="1"/>
</dbReference>
<dbReference type="GO" id="GO:0005886">
    <property type="term" value="C:plasma membrane"/>
    <property type="evidence" value="ECO:0007669"/>
    <property type="project" value="TreeGrafter"/>
</dbReference>
<evidence type="ECO:0000256" key="3">
    <source>
        <dbReference type="SAM" id="MobiDB-lite"/>
    </source>
</evidence>
<reference evidence="5 6" key="1">
    <citation type="submission" date="2019-02" db="EMBL/GenBank/DDBJ databases">
        <title>Deep-cultivation of Planctomycetes and their phenomic and genomic characterization uncovers novel biology.</title>
        <authorList>
            <person name="Wiegand S."/>
            <person name="Jogler M."/>
            <person name="Boedeker C."/>
            <person name="Pinto D."/>
            <person name="Vollmers J."/>
            <person name="Rivas-Marin E."/>
            <person name="Kohn T."/>
            <person name="Peeters S.H."/>
            <person name="Heuer A."/>
            <person name="Rast P."/>
            <person name="Oberbeckmann S."/>
            <person name="Bunk B."/>
            <person name="Jeske O."/>
            <person name="Meyerdierks A."/>
            <person name="Storesund J.E."/>
            <person name="Kallscheuer N."/>
            <person name="Luecker S."/>
            <person name="Lage O.M."/>
            <person name="Pohl T."/>
            <person name="Merkel B.J."/>
            <person name="Hornburger P."/>
            <person name="Mueller R.-W."/>
            <person name="Bruemmer F."/>
            <person name="Labrenz M."/>
            <person name="Spormann A.M."/>
            <person name="Op den Camp H."/>
            <person name="Overmann J."/>
            <person name="Amann R."/>
            <person name="Jetten M.S.M."/>
            <person name="Mascher T."/>
            <person name="Medema M.H."/>
            <person name="Devos D.P."/>
            <person name="Kaster A.-K."/>
            <person name="Ovreas L."/>
            <person name="Rohde M."/>
            <person name="Galperin M.Y."/>
            <person name="Jogler C."/>
        </authorList>
    </citation>
    <scope>NUCLEOTIDE SEQUENCE [LARGE SCALE GENOMIC DNA]</scope>
    <source>
        <strain evidence="5 6">ElP</strain>
    </source>
</reference>
<dbReference type="EC" id="2.7.7.65" evidence="1"/>
<keyword evidence="5" id="KW-0808">Transferase</keyword>
<dbReference type="Pfam" id="PF01590">
    <property type="entry name" value="GAF"/>
    <property type="match status" value="1"/>
</dbReference>
<dbReference type="InterPro" id="IPR043128">
    <property type="entry name" value="Rev_trsase/Diguanyl_cyclase"/>
</dbReference>
<name>A0A518H1Z4_9BACT</name>
<dbReference type="Gene3D" id="3.30.450.40">
    <property type="match status" value="1"/>
</dbReference>
<accession>A0A518H1Z4</accession>
<dbReference type="RefSeq" id="WP_197446963.1">
    <property type="nucleotide sequence ID" value="NZ_CP036426.1"/>
</dbReference>
<sequence length="383" mass="41383">MLTSTLLPAPGPPEGPGFDPLADPARLSALSRTGLMDSPPEGAFDRLTRLAGRVLRAPVALVSLVDDRRQFFKSALGLPEPWASRRQTPLTHSFCRHVVRSNGPLVVPDARLDPLVRENLAIRDLGVIAYLGAPLTTSEGFTLGAFCAIDGRPRAWDDLDLEVVTEMAASTMAEVELRMEVSQRREAESRLADSLRRAEALNLALRARTSELADCNARLELLARSDGLTGLLNIRAMRQELEDRAAFCLSAGLPMSVLMIDVDHFKAFNDAFGHPLGDDVLTTVAGLIRQGIRQEDLAGRYGGEEFIVGLPGCSSTRAEALAERLRASIASHPWPLCPVSASVGVSSASRPSDLPALIRAADEALYRAKRDGRNRVCVAEPLP</sequence>
<dbReference type="CDD" id="cd01949">
    <property type="entry name" value="GGDEF"/>
    <property type="match status" value="1"/>
</dbReference>
<dbReference type="EMBL" id="CP036426">
    <property type="protein sequence ID" value="QDV34866.1"/>
    <property type="molecule type" value="Genomic_DNA"/>
</dbReference>
<dbReference type="InterPro" id="IPR050469">
    <property type="entry name" value="Diguanylate_Cyclase"/>
</dbReference>
<dbReference type="FunFam" id="3.30.70.270:FF:000001">
    <property type="entry name" value="Diguanylate cyclase domain protein"/>
    <property type="match status" value="1"/>
</dbReference>
<dbReference type="SMART" id="SM00267">
    <property type="entry name" value="GGDEF"/>
    <property type="match status" value="1"/>
</dbReference>
<dbReference type="PANTHER" id="PTHR45138">
    <property type="entry name" value="REGULATORY COMPONENTS OF SENSORY TRANSDUCTION SYSTEM"/>
    <property type="match status" value="1"/>
</dbReference>
<dbReference type="KEGG" id="tpla:ElP_27630"/>
<comment type="catalytic activity">
    <reaction evidence="2">
        <text>2 GTP = 3',3'-c-di-GMP + 2 diphosphate</text>
        <dbReference type="Rhea" id="RHEA:24898"/>
        <dbReference type="ChEBI" id="CHEBI:33019"/>
        <dbReference type="ChEBI" id="CHEBI:37565"/>
        <dbReference type="ChEBI" id="CHEBI:58805"/>
        <dbReference type="EC" id="2.7.7.65"/>
    </reaction>
</comment>
<dbReference type="PROSITE" id="PS50887">
    <property type="entry name" value="GGDEF"/>
    <property type="match status" value="1"/>
</dbReference>
<dbReference type="GO" id="GO:0043709">
    <property type="term" value="P:cell adhesion involved in single-species biofilm formation"/>
    <property type="evidence" value="ECO:0007669"/>
    <property type="project" value="TreeGrafter"/>
</dbReference>
<gene>
    <name evidence="5" type="primary">yedQ</name>
    <name evidence="5" type="ORF">ElP_27630</name>
</gene>
<proteinExistence type="predicted"/>
<evidence type="ECO:0000256" key="1">
    <source>
        <dbReference type="ARBA" id="ARBA00012528"/>
    </source>
</evidence>
<dbReference type="SMART" id="SM00065">
    <property type="entry name" value="GAF"/>
    <property type="match status" value="1"/>
</dbReference>
<dbReference type="InterPro" id="IPR029016">
    <property type="entry name" value="GAF-like_dom_sf"/>
</dbReference>
<protein>
    <recommendedName>
        <fullName evidence="1">diguanylate cyclase</fullName>
        <ecNumber evidence="1">2.7.7.65</ecNumber>
    </recommendedName>
</protein>
<evidence type="ECO:0000259" key="4">
    <source>
        <dbReference type="PROSITE" id="PS50887"/>
    </source>
</evidence>
<dbReference type="GO" id="GO:0052621">
    <property type="term" value="F:diguanylate cyclase activity"/>
    <property type="evidence" value="ECO:0007669"/>
    <property type="project" value="UniProtKB-EC"/>
</dbReference>
<dbReference type="Proteomes" id="UP000317835">
    <property type="component" value="Chromosome"/>
</dbReference>
<evidence type="ECO:0000256" key="2">
    <source>
        <dbReference type="ARBA" id="ARBA00034247"/>
    </source>
</evidence>
<keyword evidence="6" id="KW-1185">Reference proteome</keyword>
<dbReference type="Pfam" id="PF00990">
    <property type="entry name" value="GGDEF"/>
    <property type="match status" value="1"/>
</dbReference>
<dbReference type="PANTHER" id="PTHR45138:SF9">
    <property type="entry name" value="DIGUANYLATE CYCLASE DGCM-RELATED"/>
    <property type="match status" value="1"/>
</dbReference>
<dbReference type="InterPro" id="IPR000160">
    <property type="entry name" value="GGDEF_dom"/>
</dbReference>
<dbReference type="AlphaFoldDB" id="A0A518H1Z4"/>
<dbReference type="NCBIfam" id="TIGR00254">
    <property type="entry name" value="GGDEF"/>
    <property type="match status" value="1"/>
</dbReference>
<feature type="domain" description="GGDEF" evidence="4">
    <location>
        <begin position="253"/>
        <end position="381"/>
    </location>
</feature>
<dbReference type="SUPFAM" id="SSF55073">
    <property type="entry name" value="Nucleotide cyclase"/>
    <property type="match status" value="1"/>
</dbReference>
<dbReference type="Gene3D" id="3.30.70.270">
    <property type="match status" value="1"/>
</dbReference>
<organism evidence="5 6">
    <name type="scientific">Tautonia plasticadhaerens</name>
    <dbReference type="NCBI Taxonomy" id="2527974"/>
    <lineage>
        <taxon>Bacteria</taxon>
        <taxon>Pseudomonadati</taxon>
        <taxon>Planctomycetota</taxon>
        <taxon>Planctomycetia</taxon>
        <taxon>Isosphaerales</taxon>
        <taxon>Isosphaeraceae</taxon>
        <taxon>Tautonia</taxon>
    </lineage>
</organism>